<evidence type="ECO:0000256" key="8">
    <source>
        <dbReference type="ARBA" id="ARBA00023170"/>
    </source>
</evidence>
<keyword evidence="7 10" id="KW-0472">Membrane</keyword>
<keyword evidence="6" id="KW-0297">G-protein coupled receptor</keyword>
<evidence type="ECO:0000256" key="6">
    <source>
        <dbReference type="ARBA" id="ARBA00023040"/>
    </source>
</evidence>
<dbReference type="Proteomes" id="UP001150266">
    <property type="component" value="Unassembled WGS sequence"/>
</dbReference>
<keyword evidence="4 10" id="KW-0812">Transmembrane</keyword>
<dbReference type="AlphaFoldDB" id="A0A9W9AW83"/>
<dbReference type="GO" id="GO:0000750">
    <property type="term" value="P:pheromone-dependent signal transduction involved in conjugation with cellular fusion"/>
    <property type="evidence" value="ECO:0007669"/>
    <property type="project" value="TreeGrafter"/>
</dbReference>
<dbReference type="PANTHER" id="PTHR28097:SF1">
    <property type="entry name" value="PHEROMONE A FACTOR RECEPTOR"/>
    <property type="match status" value="1"/>
</dbReference>
<keyword evidence="5 10" id="KW-1133">Transmembrane helix</keyword>
<dbReference type="PANTHER" id="PTHR28097">
    <property type="entry name" value="PHEROMONE A FACTOR RECEPTOR"/>
    <property type="match status" value="1"/>
</dbReference>
<proteinExistence type="inferred from homology"/>
<dbReference type="GO" id="GO:0004934">
    <property type="term" value="F:mating-type alpha-factor pheromone receptor activity"/>
    <property type="evidence" value="ECO:0007669"/>
    <property type="project" value="InterPro"/>
</dbReference>
<organism evidence="11 12">
    <name type="scientific">Lentinula aciculospora</name>
    <dbReference type="NCBI Taxonomy" id="153920"/>
    <lineage>
        <taxon>Eukaryota</taxon>
        <taxon>Fungi</taxon>
        <taxon>Dikarya</taxon>
        <taxon>Basidiomycota</taxon>
        <taxon>Agaricomycotina</taxon>
        <taxon>Agaricomycetes</taxon>
        <taxon>Agaricomycetidae</taxon>
        <taxon>Agaricales</taxon>
        <taxon>Marasmiineae</taxon>
        <taxon>Omphalotaceae</taxon>
        <taxon>Lentinula</taxon>
    </lineage>
</organism>
<keyword evidence="8 11" id="KW-0675">Receptor</keyword>
<keyword evidence="3" id="KW-0589">Pheromone response</keyword>
<keyword evidence="12" id="KW-1185">Reference proteome</keyword>
<evidence type="ECO:0000256" key="7">
    <source>
        <dbReference type="ARBA" id="ARBA00023136"/>
    </source>
</evidence>
<comment type="subcellular location">
    <subcellularLocation>
        <location evidence="1">Membrane</location>
        <topology evidence="1">Multi-pass membrane protein</topology>
    </subcellularLocation>
</comment>
<evidence type="ECO:0000256" key="9">
    <source>
        <dbReference type="ARBA" id="ARBA00023224"/>
    </source>
</evidence>
<feature type="transmembrane region" description="Helical" evidence="10">
    <location>
        <begin position="12"/>
        <end position="32"/>
    </location>
</feature>
<dbReference type="GO" id="GO:0005886">
    <property type="term" value="C:plasma membrane"/>
    <property type="evidence" value="ECO:0007669"/>
    <property type="project" value="TreeGrafter"/>
</dbReference>
<feature type="transmembrane region" description="Helical" evidence="10">
    <location>
        <begin position="278"/>
        <end position="296"/>
    </location>
</feature>
<feature type="transmembrane region" description="Helical" evidence="10">
    <location>
        <begin position="117"/>
        <end position="139"/>
    </location>
</feature>
<dbReference type="Pfam" id="PF02076">
    <property type="entry name" value="STE3"/>
    <property type="match status" value="1"/>
</dbReference>
<dbReference type="OrthoDB" id="2874149at2759"/>
<comment type="caution">
    <text evidence="11">The sequence shown here is derived from an EMBL/GenBank/DDBJ whole genome shotgun (WGS) entry which is preliminary data.</text>
</comment>
<comment type="similarity">
    <text evidence="2">Belongs to the G-protein coupled receptor 4 family.</text>
</comment>
<evidence type="ECO:0000256" key="2">
    <source>
        <dbReference type="ARBA" id="ARBA00011085"/>
    </source>
</evidence>
<feature type="transmembrane region" description="Helical" evidence="10">
    <location>
        <begin position="168"/>
        <end position="190"/>
    </location>
</feature>
<evidence type="ECO:0000313" key="11">
    <source>
        <dbReference type="EMBL" id="KAJ4490520.1"/>
    </source>
</evidence>
<feature type="transmembrane region" description="Helical" evidence="10">
    <location>
        <begin position="44"/>
        <end position="64"/>
    </location>
</feature>
<evidence type="ECO:0000256" key="10">
    <source>
        <dbReference type="SAM" id="Phobius"/>
    </source>
</evidence>
<dbReference type="CDD" id="cd14966">
    <property type="entry name" value="7tmD_STE3"/>
    <property type="match status" value="1"/>
</dbReference>
<protein>
    <submittedName>
        <fullName evidence="11">Pheromone receptor</fullName>
    </submittedName>
</protein>
<dbReference type="InterPro" id="IPR000481">
    <property type="entry name" value="GPCR_Pheromne_B_alpha_rcpt"/>
</dbReference>
<reference evidence="11" key="1">
    <citation type="submission" date="2022-08" db="EMBL/GenBank/DDBJ databases">
        <title>A Global Phylogenomic Analysis of the Shiitake Genus Lentinula.</title>
        <authorList>
            <consortium name="DOE Joint Genome Institute"/>
            <person name="Sierra-Patev S."/>
            <person name="Min B."/>
            <person name="Naranjo-Ortiz M."/>
            <person name="Looney B."/>
            <person name="Konkel Z."/>
            <person name="Slot J.C."/>
            <person name="Sakamoto Y."/>
            <person name="Steenwyk J.L."/>
            <person name="Rokas A."/>
            <person name="Carro J."/>
            <person name="Camarero S."/>
            <person name="Ferreira P."/>
            <person name="Molpeceres G."/>
            <person name="Ruiz-Duenas F.J."/>
            <person name="Serrano A."/>
            <person name="Henrissat B."/>
            <person name="Drula E."/>
            <person name="Hughes K.W."/>
            <person name="Mata J.L."/>
            <person name="Ishikawa N.K."/>
            <person name="Vargas-Isla R."/>
            <person name="Ushijima S."/>
            <person name="Smith C.A."/>
            <person name="Ahrendt S."/>
            <person name="Andreopoulos W."/>
            <person name="He G."/>
            <person name="Labutti K."/>
            <person name="Lipzen A."/>
            <person name="Ng V."/>
            <person name="Riley R."/>
            <person name="Sandor L."/>
            <person name="Barry K."/>
            <person name="Martinez A.T."/>
            <person name="Xiao Y."/>
            <person name="Gibbons J.G."/>
            <person name="Terashima K."/>
            <person name="Grigoriev I.V."/>
            <person name="Hibbett D.S."/>
        </authorList>
    </citation>
    <scope>NUCLEOTIDE SEQUENCE</scope>
    <source>
        <strain evidence="11">JLM2183</strain>
    </source>
</reference>
<accession>A0A9W9AW83</accession>
<feature type="transmembrane region" description="Helical" evidence="10">
    <location>
        <begin position="76"/>
        <end position="96"/>
    </location>
</feature>
<dbReference type="EMBL" id="JAOTPV010000001">
    <property type="protein sequence ID" value="KAJ4490520.1"/>
    <property type="molecule type" value="Genomic_DNA"/>
</dbReference>
<feature type="transmembrane region" description="Helical" evidence="10">
    <location>
        <begin position="211"/>
        <end position="234"/>
    </location>
</feature>
<dbReference type="PRINTS" id="PR00899">
    <property type="entry name" value="GPCRSTE3"/>
</dbReference>
<dbReference type="PRINTS" id="PR00901">
    <property type="entry name" value="PHEROMONEBAR"/>
</dbReference>
<evidence type="ECO:0000256" key="4">
    <source>
        <dbReference type="ARBA" id="ARBA00022692"/>
    </source>
</evidence>
<evidence type="ECO:0000313" key="12">
    <source>
        <dbReference type="Proteomes" id="UP001150266"/>
    </source>
</evidence>
<gene>
    <name evidence="11" type="ORF">J3R30DRAFT_3277979</name>
</gene>
<sequence length="343" mass="39039">MSTDSEILTYPNWVFSMFAFIGFLLSIIPLPWHLEAWNTGTCLFMIWTGLACLNQFINSIIWNGNVINWAPVWCDISTRFMIGSAVAIPAASLCINRRLYYIATANAVTITKSERRRAVLVDLGIGIGIPVLEMVLQYIDQGHRFNIFEDIGCYPFTYNTWVAYVVDVTWPLAIGCISAVYCILSIRSFNKRRAQFKELLSANSNLNSNRYFRLMCLAATEILCTIPLSCWSIYLNVTSQPIQPWKGWDDTHSDFSRVDQFPSVIWHMNKGTAISLETSRWFVIFCSMVFFAYFGFADEARKNYRAAIDSVAKRVGLSTGSFGSSLWSSTGWVPFVSYVCYFN</sequence>
<name>A0A9W9AW83_9AGAR</name>
<evidence type="ECO:0000256" key="3">
    <source>
        <dbReference type="ARBA" id="ARBA00022507"/>
    </source>
</evidence>
<evidence type="ECO:0000256" key="5">
    <source>
        <dbReference type="ARBA" id="ARBA00022989"/>
    </source>
</evidence>
<dbReference type="InterPro" id="IPR001499">
    <property type="entry name" value="GPCR_STE3"/>
</dbReference>
<keyword evidence="9" id="KW-0807">Transducer</keyword>
<evidence type="ECO:0000256" key="1">
    <source>
        <dbReference type="ARBA" id="ARBA00004141"/>
    </source>
</evidence>